<evidence type="ECO:0000313" key="1">
    <source>
        <dbReference type="EMBL" id="EMN89893.1"/>
    </source>
</evidence>
<accession>M6QB99</accession>
<gene>
    <name evidence="1" type="ORF">LEP1GSC108_3407</name>
</gene>
<dbReference type="AlphaFoldDB" id="M6QB99"/>
<evidence type="ECO:0000313" key="2">
    <source>
        <dbReference type="Proteomes" id="UP000012118"/>
    </source>
</evidence>
<organism evidence="1 2">
    <name type="scientific">Leptospira weilii str. UI 13098</name>
    <dbReference type="NCBI Taxonomy" id="1088542"/>
    <lineage>
        <taxon>Bacteria</taxon>
        <taxon>Pseudomonadati</taxon>
        <taxon>Spirochaetota</taxon>
        <taxon>Spirochaetia</taxon>
        <taxon>Leptospirales</taxon>
        <taxon>Leptospiraceae</taxon>
        <taxon>Leptospira</taxon>
    </lineage>
</organism>
<sequence>MQNETKKTEYYNKRLSLCLSCPLLLKTFLSERCSSCGCFVRLKTKLKSESCPIGIWGKE</sequence>
<name>M6QB99_9LEPT</name>
<proteinExistence type="predicted"/>
<keyword evidence="2" id="KW-1185">Reference proteome</keyword>
<dbReference type="EMBL" id="AHNU02000048">
    <property type="protein sequence ID" value="EMN89893.1"/>
    <property type="molecule type" value="Genomic_DNA"/>
</dbReference>
<dbReference type="InterPro" id="IPR046169">
    <property type="entry name" value="DUF6171"/>
</dbReference>
<dbReference type="Pfam" id="PF19668">
    <property type="entry name" value="DUF6171"/>
    <property type="match status" value="1"/>
</dbReference>
<comment type="caution">
    <text evidence="1">The sequence shown here is derived from an EMBL/GenBank/DDBJ whole genome shotgun (WGS) entry which is preliminary data.</text>
</comment>
<dbReference type="Proteomes" id="UP000012118">
    <property type="component" value="Unassembled WGS sequence"/>
</dbReference>
<dbReference type="RefSeq" id="WP_004503483.1">
    <property type="nucleotide sequence ID" value="NZ_AHNU02000048.1"/>
</dbReference>
<reference evidence="1 2" key="1">
    <citation type="submission" date="2013-01" db="EMBL/GenBank/DDBJ databases">
        <authorList>
            <person name="Harkins D.M."/>
            <person name="Durkin A.S."/>
            <person name="Brinkac L.M."/>
            <person name="Haft D.H."/>
            <person name="Selengut J.D."/>
            <person name="Sanka R."/>
            <person name="DePew J."/>
            <person name="Purushe J."/>
            <person name="Chanthongthip A."/>
            <person name="Lattana O."/>
            <person name="Phetsouvanh R."/>
            <person name="Newton P.N."/>
            <person name="Vinetz J.M."/>
            <person name="Sutton G.G."/>
            <person name="Nierman W.C."/>
            <person name="Fouts D.E."/>
        </authorList>
    </citation>
    <scope>NUCLEOTIDE SEQUENCE [LARGE SCALE GENOMIC DNA]</scope>
    <source>
        <strain evidence="1 2">UI 13098</strain>
    </source>
</reference>
<protein>
    <submittedName>
        <fullName evidence="1">Uncharacterized protein</fullName>
    </submittedName>
</protein>